<evidence type="ECO:0000256" key="6">
    <source>
        <dbReference type="ARBA" id="ARBA00034003"/>
    </source>
</evidence>
<evidence type="ECO:0000313" key="9">
    <source>
        <dbReference type="EMBL" id="KEI65186.1"/>
    </source>
</evidence>
<evidence type="ECO:0000259" key="8">
    <source>
        <dbReference type="Pfam" id="PF14743"/>
    </source>
</evidence>
<dbReference type="GO" id="GO:0006260">
    <property type="term" value="P:DNA replication"/>
    <property type="evidence" value="ECO:0007669"/>
    <property type="project" value="UniProtKB-KW"/>
</dbReference>
<dbReference type="CDD" id="cd07896">
    <property type="entry name" value="Adenylation_kDNA_ligase_like"/>
    <property type="match status" value="1"/>
</dbReference>
<comment type="catalytic activity">
    <reaction evidence="6">
        <text>ATP + (deoxyribonucleotide)n-3'-hydroxyl + 5'-phospho-(deoxyribonucleotide)m = (deoxyribonucleotide)n+m + AMP + diphosphate.</text>
        <dbReference type="EC" id="6.5.1.1"/>
    </reaction>
</comment>
<evidence type="ECO:0000256" key="2">
    <source>
        <dbReference type="ARBA" id="ARBA00022598"/>
    </source>
</evidence>
<keyword evidence="2 9" id="KW-0436">Ligase</keyword>
<evidence type="ECO:0000256" key="5">
    <source>
        <dbReference type="ARBA" id="ARBA00023204"/>
    </source>
</evidence>
<dbReference type="InterPro" id="IPR012310">
    <property type="entry name" value="DNA_ligase_ATP-dep_cent"/>
</dbReference>
<keyword evidence="9" id="KW-0614">Plasmid</keyword>
<dbReference type="Gene3D" id="2.40.50.140">
    <property type="entry name" value="Nucleic acid-binding proteins"/>
    <property type="match status" value="1"/>
</dbReference>
<protein>
    <submittedName>
        <fullName evidence="9">DNA ligase (ATP)</fullName>
        <ecNumber evidence="9">6.5.1.1</ecNumber>
    </submittedName>
</protein>
<feature type="domain" description="DNA ligase OB-like" evidence="8">
    <location>
        <begin position="210"/>
        <end position="282"/>
    </location>
</feature>
<evidence type="ECO:0000259" key="7">
    <source>
        <dbReference type="Pfam" id="PF01068"/>
    </source>
</evidence>
<dbReference type="EMBL" id="CM002807">
    <property type="protein sequence ID" value="KEI65186.1"/>
    <property type="molecule type" value="Genomic_DNA"/>
</dbReference>
<dbReference type="Proteomes" id="UP000027395">
    <property type="component" value="Plasmid pPA50"/>
</dbReference>
<sequence length="283" mass="32072">MIFRTTKMALSCQLANNYYPTKNYGVSSWWSSPKLDGVRGIYLPTEQAIFSRTLTLKFTGLDHILDICKQQGYILDGELYIPGEPFDVISGIVRGGKKYDIAKKQRLQFHIFAILPIGYWEWLSTQEMIDAIPLVLPPSQSIVVEITYTLIENNPVAIQAQNQFNKDNGLSLEGTMLRHPYRDYHEGRSDDLLKVKNFEKSTFICTGFFKGTGKYSGSLGKISVQADILGVPVAARVGTGFTDAERLEIWNNQSNYRGRQLEVIHLGLTKTHSIRHPVFSRFI</sequence>
<accession>A0A073CAP5</accession>
<keyword evidence="10" id="KW-1185">Reference proteome</keyword>
<keyword evidence="5" id="KW-0234">DNA repair</keyword>
<organism evidence="9 10">
    <name type="scientific">Planktothrix agardhii (strain NIVA-CYA 126/8)</name>
    <dbReference type="NCBI Taxonomy" id="388467"/>
    <lineage>
        <taxon>Bacteria</taxon>
        <taxon>Bacillati</taxon>
        <taxon>Cyanobacteriota</taxon>
        <taxon>Cyanophyceae</taxon>
        <taxon>Oscillatoriophycideae</taxon>
        <taxon>Oscillatoriales</taxon>
        <taxon>Microcoleaceae</taxon>
        <taxon>Planktothrix</taxon>
    </lineage>
</organism>
<proteinExistence type="predicted"/>
<gene>
    <name evidence="9" type="ORF">A19Y_7029</name>
</gene>
<feature type="domain" description="ATP-dependent DNA ligase family profile" evidence="7">
    <location>
        <begin position="26"/>
        <end position="196"/>
    </location>
</feature>
<dbReference type="SUPFAM" id="SSF50249">
    <property type="entry name" value="Nucleic acid-binding proteins"/>
    <property type="match status" value="1"/>
</dbReference>
<dbReference type="PANTHER" id="PTHR47810">
    <property type="entry name" value="DNA LIGASE"/>
    <property type="match status" value="1"/>
</dbReference>
<reference evidence="9 10" key="1">
    <citation type="journal article" date="2014" name="Appl. Environ. Microbiol.">
        <title>Elucidation of insertion elements encoded on plasmids and in vitro construction of shuttle vectors from the toxic cyanobacterium Planktothrix.</title>
        <authorList>
            <person name="Christiansen G."/>
            <person name="Goesmann A."/>
            <person name="Kurmayer R."/>
        </authorList>
    </citation>
    <scope>NUCLEOTIDE SEQUENCE [LARGE SCALE GENOMIC DNA]</scope>
    <source>
        <strain evidence="9 10">NIVA-CYA 126/8</strain>
        <plasmid evidence="9">pPA50</plasmid>
    </source>
</reference>
<keyword evidence="4" id="KW-0227">DNA damage</keyword>
<comment type="cofactor">
    <cofactor evidence="1">
        <name>a divalent metal cation</name>
        <dbReference type="ChEBI" id="CHEBI:60240"/>
    </cofactor>
</comment>
<dbReference type="InterPro" id="IPR050326">
    <property type="entry name" value="NAD_dep_DNA_ligaseB"/>
</dbReference>
<evidence type="ECO:0000256" key="3">
    <source>
        <dbReference type="ARBA" id="ARBA00022705"/>
    </source>
</evidence>
<dbReference type="EC" id="6.5.1.1" evidence="9"/>
<dbReference type="PANTHER" id="PTHR47810:SF1">
    <property type="entry name" value="DNA LIGASE B"/>
    <property type="match status" value="1"/>
</dbReference>
<dbReference type="SUPFAM" id="SSF56091">
    <property type="entry name" value="DNA ligase/mRNA capping enzyme, catalytic domain"/>
    <property type="match status" value="1"/>
</dbReference>
<dbReference type="InterPro" id="IPR029319">
    <property type="entry name" value="DNA_ligase_OB"/>
</dbReference>
<evidence type="ECO:0000313" key="10">
    <source>
        <dbReference type="Proteomes" id="UP000027395"/>
    </source>
</evidence>
<dbReference type="GO" id="GO:0006310">
    <property type="term" value="P:DNA recombination"/>
    <property type="evidence" value="ECO:0007669"/>
    <property type="project" value="InterPro"/>
</dbReference>
<name>A0A073CAP5_PLAA1</name>
<keyword evidence="3" id="KW-0235">DNA replication</keyword>
<dbReference type="Gene3D" id="3.30.1490.70">
    <property type="match status" value="1"/>
</dbReference>
<dbReference type="Gene3D" id="3.30.470.30">
    <property type="entry name" value="DNA ligase/mRNA capping enzyme"/>
    <property type="match status" value="1"/>
</dbReference>
<dbReference type="GO" id="GO:0006281">
    <property type="term" value="P:DNA repair"/>
    <property type="evidence" value="ECO:0007669"/>
    <property type="project" value="UniProtKB-KW"/>
</dbReference>
<dbReference type="InterPro" id="IPR012340">
    <property type="entry name" value="NA-bd_OB-fold"/>
</dbReference>
<dbReference type="GO" id="GO:0003910">
    <property type="term" value="F:DNA ligase (ATP) activity"/>
    <property type="evidence" value="ECO:0007669"/>
    <property type="project" value="UniProtKB-EC"/>
</dbReference>
<dbReference type="AlphaFoldDB" id="A0A073CAP5"/>
<geneLocation type="plasmid" evidence="9 10">
    <name>pPA50</name>
</geneLocation>
<dbReference type="PATRIC" id="fig|388467.6.peg.4780"/>
<evidence type="ECO:0000256" key="1">
    <source>
        <dbReference type="ARBA" id="ARBA00001968"/>
    </source>
</evidence>
<dbReference type="Pfam" id="PF14743">
    <property type="entry name" value="DNA_ligase_OB_2"/>
    <property type="match status" value="1"/>
</dbReference>
<evidence type="ECO:0000256" key="4">
    <source>
        <dbReference type="ARBA" id="ARBA00022763"/>
    </source>
</evidence>
<dbReference type="HOGENOM" id="CLU_920349_0_0_3"/>
<dbReference type="GO" id="GO:0005524">
    <property type="term" value="F:ATP binding"/>
    <property type="evidence" value="ECO:0007669"/>
    <property type="project" value="InterPro"/>
</dbReference>
<dbReference type="Pfam" id="PF01068">
    <property type="entry name" value="DNA_ligase_A_M"/>
    <property type="match status" value="1"/>
</dbReference>